<evidence type="ECO:0000259" key="4">
    <source>
        <dbReference type="Pfam" id="PF00561"/>
    </source>
</evidence>
<organism evidence="5 6">
    <name type="scientific">Parendozoicomonas callyspongiae</name>
    <dbReference type="NCBI Taxonomy" id="2942213"/>
    <lineage>
        <taxon>Bacteria</taxon>
        <taxon>Pseudomonadati</taxon>
        <taxon>Pseudomonadota</taxon>
        <taxon>Gammaproteobacteria</taxon>
        <taxon>Oceanospirillales</taxon>
        <taxon>Endozoicomonadaceae</taxon>
        <taxon>Parendozoicomonas</taxon>
    </lineage>
</organism>
<comment type="catalytic activity">
    <reaction evidence="3">
        <text>5-enolpyruvoyl-6-hydroxy-2-succinyl-cyclohex-3-ene-1-carboxylate = (1R,6R)-6-hydroxy-2-succinyl-cyclohexa-2,4-diene-1-carboxylate + pyruvate</text>
        <dbReference type="Rhea" id="RHEA:25597"/>
        <dbReference type="ChEBI" id="CHEBI:15361"/>
        <dbReference type="ChEBI" id="CHEBI:58689"/>
        <dbReference type="ChEBI" id="CHEBI:58818"/>
        <dbReference type="EC" id="4.2.99.20"/>
    </reaction>
</comment>
<dbReference type="HAMAP" id="MF_01660">
    <property type="entry name" value="MenH"/>
    <property type="match status" value="1"/>
</dbReference>
<evidence type="ECO:0000256" key="1">
    <source>
        <dbReference type="ARBA" id="ARBA00022428"/>
    </source>
</evidence>
<dbReference type="RefSeq" id="WP_249698453.1">
    <property type="nucleotide sequence ID" value="NZ_JAMFLX010000005.1"/>
</dbReference>
<dbReference type="InterPro" id="IPR029058">
    <property type="entry name" value="AB_hydrolase_fold"/>
</dbReference>
<dbReference type="Pfam" id="PF00561">
    <property type="entry name" value="Abhydrolase_1"/>
    <property type="match status" value="1"/>
</dbReference>
<keyword evidence="1 3" id="KW-0474">Menaquinone biosynthesis</keyword>
<dbReference type="PRINTS" id="PR00111">
    <property type="entry name" value="ABHYDROLASE"/>
</dbReference>
<evidence type="ECO:0000256" key="2">
    <source>
        <dbReference type="ARBA" id="ARBA00023239"/>
    </source>
</evidence>
<dbReference type="EMBL" id="JAMFLX010000005">
    <property type="protein sequence ID" value="MCL6269441.1"/>
    <property type="molecule type" value="Genomic_DNA"/>
</dbReference>
<proteinExistence type="inferred from homology"/>
<keyword evidence="2 3" id="KW-0456">Lyase</keyword>
<comment type="function">
    <text evidence="3">Catalyzes a proton abstraction reaction that results in 2,5-elimination of pyruvate from 2-succinyl-5-enolpyruvyl-6-hydroxy-3-cyclohexene-1-carboxylate (SEPHCHC) and the formation of 2-succinyl-6-hydroxy-2,4-cyclohexadiene-1-carboxylate (SHCHC).</text>
</comment>
<comment type="pathway">
    <text evidence="3">Quinol/quinone metabolism; 1,4-dihydroxy-2-naphthoate biosynthesis; 1,4-dihydroxy-2-naphthoate from chorismate: step 3/7.</text>
</comment>
<evidence type="ECO:0000313" key="5">
    <source>
        <dbReference type="EMBL" id="MCL6269441.1"/>
    </source>
</evidence>
<keyword evidence="6" id="KW-1185">Reference proteome</keyword>
<dbReference type="GO" id="GO:0070205">
    <property type="term" value="F:2-succinyl-6-hydroxy-2,4-cyclohexadiene-1-carboxylate synthase activity"/>
    <property type="evidence" value="ECO:0007669"/>
    <property type="project" value="UniProtKB-EC"/>
</dbReference>
<dbReference type="PANTHER" id="PTHR42916">
    <property type="entry name" value="2-SUCCINYL-5-ENOLPYRUVYL-6-HYDROXY-3-CYCLOHEXENE-1-CARBOXYLATE SYNTHASE"/>
    <property type="match status" value="1"/>
</dbReference>
<protein>
    <recommendedName>
        <fullName evidence="3">Putative 2-succinyl-6-hydroxy-2,4-cyclohexadiene-1-carboxylate synthase</fullName>
        <shortName evidence="3">SHCHC synthase</shortName>
        <ecNumber evidence="3">4.2.99.20</ecNumber>
    </recommendedName>
</protein>
<feature type="domain" description="AB hydrolase-1" evidence="4">
    <location>
        <begin position="17"/>
        <end position="257"/>
    </location>
</feature>
<comment type="similarity">
    <text evidence="3">Belongs to the AB hydrolase superfamily. MenH family.</text>
</comment>
<comment type="pathway">
    <text evidence="3">Quinol/quinone metabolism; menaquinone biosynthesis.</text>
</comment>
<dbReference type="Proteomes" id="UP001203338">
    <property type="component" value="Unassembled WGS sequence"/>
</dbReference>
<comment type="subunit">
    <text evidence="3">Monomer.</text>
</comment>
<dbReference type="SUPFAM" id="SSF53474">
    <property type="entry name" value="alpha/beta-Hydrolases"/>
    <property type="match status" value="1"/>
</dbReference>
<dbReference type="InterPro" id="IPR000073">
    <property type="entry name" value="AB_hydrolase_1"/>
</dbReference>
<evidence type="ECO:0000313" key="6">
    <source>
        <dbReference type="Proteomes" id="UP001203338"/>
    </source>
</evidence>
<comment type="caution">
    <text evidence="5">The sequence shown here is derived from an EMBL/GenBank/DDBJ whole genome shotgun (WGS) entry which is preliminary data.</text>
</comment>
<evidence type="ECO:0000256" key="3">
    <source>
        <dbReference type="HAMAP-Rule" id="MF_01660"/>
    </source>
</evidence>
<dbReference type="InterPro" id="IPR022485">
    <property type="entry name" value="SHCHC_synthase_MenH"/>
</dbReference>
<gene>
    <name evidence="3 5" type="primary">menH</name>
    <name evidence="5" type="ORF">M3P05_05715</name>
</gene>
<accession>A0ABT0PEI1</accession>
<name>A0ABT0PEI1_9GAMM</name>
<reference evidence="5 6" key="1">
    <citation type="submission" date="2022-05" db="EMBL/GenBank/DDBJ databases">
        <authorList>
            <person name="Park J.-S."/>
        </authorList>
    </citation>
    <scope>NUCLEOTIDE SEQUENCE [LARGE SCALE GENOMIC DNA]</scope>
    <source>
        <strain evidence="5 6">2012CJ34-2</strain>
    </source>
</reference>
<dbReference type="Gene3D" id="3.40.50.1820">
    <property type="entry name" value="alpha/beta hydrolase"/>
    <property type="match status" value="1"/>
</dbReference>
<dbReference type="NCBIfam" id="TIGR03695">
    <property type="entry name" value="menH_SHCHC"/>
    <property type="match status" value="1"/>
</dbReference>
<dbReference type="EC" id="4.2.99.20" evidence="3"/>
<sequence>MLSHGLSLVDHGGQGSPLILLHGFLGSGDDWLSVLPELKNKYHCYTIDLPGHGSSGGFSDEISAEADAFAGISDRVHRLLSEEGLLPATVMGYSLGGRIALGFASHYPDDVELLILEGANPGLKTERERQERIDSDSRWSQRFRAEPLKDVLKDWYRQPVFSSLTEEQRNKLVKQRSIDNDGSLLADAMDLLSLGRQSDWWHVSSQLTCNVVYIVGERDNKFLAIAEALKKEAFKKNGKVCKAVVADAGHNAHRDNPKDFLVSLFSAECLKG</sequence>
<dbReference type="PANTHER" id="PTHR42916:SF1">
    <property type="entry name" value="PROTEIN PHYLLO, CHLOROPLASTIC"/>
    <property type="match status" value="1"/>
</dbReference>